<dbReference type="PANTHER" id="PTHR46889">
    <property type="entry name" value="TRANSPOSASE INSF FOR INSERTION SEQUENCE IS3B-RELATED"/>
    <property type="match status" value="1"/>
</dbReference>
<dbReference type="KEGG" id="chk:D4L85_28885"/>
<evidence type="ECO:0000313" key="4">
    <source>
        <dbReference type="EMBL" id="AYB34094.1"/>
    </source>
</evidence>
<evidence type="ECO:0000259" key="1">
    <source>
        <dbReference type="PROSITE" id="PS50994"/>
    </source>
</evidence>
<evidence type="ECO:0000313" key="7">
    <source>
        <dbReference type="Proteomes" id="UP000266183"/>
    </source>
</evidence>
<dbReference type="InterPro" id="IPR012337">
    <property type="entry name" value="RNaseH-like_sf"/>
</dbReference>
<sequence length="280" mass="33113">MKLRYKHIALIRLCRLLGITSQAYYQHFKHQNSQQTTLKVVLSQVYKIRDRHPRMGGRKIYRMIQSFLHEHQIKMGRDAFFKLLEINNLLVVRKKRKVFTTNSQHHFHKYPNLIKQCIPDRVNQLWVSDITYWKINSGYVYISLITDAYSRKIIGYHVAKTLEATGTVQALKMALRTIQTKPISLIHHSDRGLQYCCRQYTQLLRDSLIQISMTENGDPYENALAERVNGILKEEYLNEYSVHNLNQAKMTMDLVVRLYNEERPHMSCGYQTPEIIHSRC</sequence>
<reference evidence="7" key="1">
    <citation type="submission" date="2018-09" db="EMBL/GenBank/DDBJ databases">
        <title>Chryseolinea sp. KIS68-18 isolated from soil.</title>
        <authorList>
            <person name="Weon H.-Y."/>
            <person name="Kwon S.-W."/>
            <person name="Lee S.A."/>
        </authorList>
    </citation>
    <scope>NUCLEOTIDE SEQUENCE [LARGE SCALE GENOMIC DNA]</scope>
    <source>
        <strain evidence="7">KIS68-18</strain>
    </source>
</reference>
<dbReference type="AlphaFoldDB" id="A0A385SUX4"/>
<dbReference type="InterPro" id="IPR036397">
    <property type="entry name" value="RNaseH_sf"/>
</dbReference>
<dbReference type="EMBL" id="CP032382">
    <property type="protein sequence ID" value="AYB34094.1"/>
    <property type="molecule type" value="Genomic_DNA"/>
</dbReference>
<dbReference type="KEGG" id="chk:D4L85_10545"/>
<dbReference type="NCBIfam" id="NF033516">
    <property type="entry name" value="transpos_IS3"/>
    <property type="match status" value="1"/>
</dbReference>
<accession>A0A385SUX4</accession>
<dbReference type="KEGG" id="chk:D4L85_27485"/>
<dbReference type="EMBL" id="CP032382">
    <property type="protein sequence ID" value="AYB30991.1"/>
    <property type="molecule type" value="Genomic_DNA"/>
</dbReference>
<evidence type="ECO:0000313" key="2">
    <source>
        <dbReference type="EMBL" id="AYB30991.1"/>
    </source>
</evidence>
<reference evidence="5" key="2">
    <citation type="journal article" date="2019" name="J. Microbiol.">
        <title>Chryseolinea soli sp. nov., isolated from soil.</title>
        <authorList>
            <person name="Lee S.A."/>
            <person name="Kim Y."/>
            <person name="Sang M.K."/>
            <person name="Song J."/>
            <person name="Kwon S.W."/>
            <person name="Weon H.Y."/>
        </authorList>
    </citation>
    <scope>NUCLEOTIDE SEQUENCE</scope>
    <source>
        <strain evidence="5">KIS68-18</strain>
    </source>
</reference>
<dbReference type="InterPro" id="IPR048020">
    <property type="entry name" value="Transpos_IS3"/>
</dbReference>
<dbReference type="Gene3D" id="3.30.420.10">
    <property type="entry name" value="Ribonuclease H-like superfamily/Ribonuclease H"/>
    <property type="match status" value="1"/>
</dbReference>
<dbReference type="EMBL" id="CP032382">
    <property type="protein sequence ID" value="AYB33464.1"/>
    <property type="molecule type" value="Genomic_DNA"/>
</dbReference>
<name>A0A385SUX4_9BACT</name>
<evidence type="ECO:0000313" key="6">
    <source>
        <dbReference type="EMBL" id="AYB35288.1"/>
    </source>
</evidence>
<dbReference type="EMBL" id="CP032382">
    <property type="protein sequence ID" value="AYB34346.1"/>
    <property type="molecule type" value="Genomic_DNA"/>
</dbReference>
<dbReference type="KEGG" id="chk:D4L85_33970"/>
<dbReference type="OrthoDB" id="936265at2"/>
<dbReference type="RefSeq" id="WP_119754285.1">
    <property type="nucleotide sequence ID" value="NZ_CP032382.1"/>
</dbReference>
<proteinExistence type="predicted"/>
<gene>
    <name evidence="2" type="ORF">D4L85_10545</name>
    <name evidence="3" type="ORF">D4L85_24010</name>
    <name evidence="4" type="ORF">D4L85_27485</name>
    <name evidence="5" type="ORF">D4L85_28885</name>
    <name evidence="6" type="ORF">D4L85_33970</name>
</gene>
<evidence type="ECO:0000313" key="3">
    <source>
        <dbReference type="EMBL" id="AYB33464.1"/>
    </source>
</evidence>
<dbReference type="Proteomes" id="UP000266183">
    <property type="component" value="Chromosome"/>
</dbReference>
<dbReference type="PANTHER" id="PTHR46889:SF5">
    <property type="entry name" value="INTEGRASE PROTEIN"/>
    <property type="match status" value="1"/>
</dbReference>
<dbReference type="EMBL" id="CP032382">
    <property type="protein sequence ID" value="AYB35288.1"/>
    <property type="molecule type" value="Genomic_DNA"/>
</dbReference>
<dbReference type="GO" id="GO:0015074">
    <property type="term" value="P:DNA integration"/>
    <property type="evidence" value="ECO:0007669"/>
    <property type="project" value="InterPro"/>
</dbReference>
<dbReference type="KEGG" id="chk:D4L85_24010"/>
<evidence type="ECO:0000313" key="5">
    <source>
        <dbReference type="EMBL" id="AYB34346.1"/>
    </source>
</evidence>
<dbReference type="InterPro" id="IPR050900">
    <property type="entry name" value="Transposase_IS3/IS150/IS904"/>
</dbReference>
<dbReference type="InterPro" id="IPR001584">
    <property type="entry name" value="Integrase_cat-core"/>
</dbReference>
<feature type="domain" description="Integrase catalytic" evidence="1">
    <location>
        <begin position="115"/>
        <end position="280"/>
    </location>
</feature>
<keyword evidence="7" id="KW-1185">Reference proteome</keyword>
<dbReference type="PROSITE" id="PS50994">
    <property type="entry name" value="INTEGRASE"/>
    <property type="match status" value="1"/>
</dbReference>
<dbReference type="GO" id="GO:0003676">
    <property type="term" value="F:nucleic acid binding"/>
    <property type="evidence" value="ECO:0007669"/>
    <property type="project" value="InterPro"/>
</dbReference>
<protein>
    <submittedName>
        <fullName evidence="5">IS3 family transposase</fullName>
    </submittedName>
</protein>
<organism evidence="5 7">
    <name type="scientific">Chryseolinea soli</name>
    <dbReference type="NCBI Taxonomy" id="2321403"/>
    <lineage>
        <taxon>Bacteria</taxon>
        <taxon>Pseudomonadati</taxon>
        <taxon>Bacteroidota</taxon>
        <taxon>Cytophagia</taxon>
        <taxon>Cytophagales</taxon>
        <taxon>Fulvivirgaceae</taxon>
        <taxon>Chryseolinea</taxon>
    </lineage>
</organism>
<dbReference type="SUPFAM" id="SSF53098">
    <property type="entry name" value="Ribonuclease H-like"/>
    <property type="match status" value="1"/>
</dbReference>
<dbReference type="Pfam" id="PF13683">
    <property type="entry name" value="rve_3"/>
    <property type="match status" value="1"/>
</dbReference>